<keyword evidence="1" id="KW-0472">Membrane</keyword>
<geneLocation type="chloroplast" evidence="2"/>
<keyword evidence="2" id="KW-0934">Plastid</keyword>
<protein>
    <submittedName>
        <fullName evidence="2">Uncharacterized protein</fullName>
    </submittedName>
</protein>
<gene>
    <name evidence="2" type="primary">orf34</name>
</gene>
<dbReference type="AlphaFoldDB" id="A0A1Z1MJ46"/>
<keyword evidence="2" id="KW-0150">Chloroplast</keyword>
<name>A0A1Z1MJ46_9FLOR</name>
<keyword evidence="1" id="KW-1133">Transmembrane helix</keyword>
<feature type="transmembrane region" description="Helical" evidence="1">
    <location>
        <begin position="7"/>
        <end position="29"/>
    </location>
</feature>
<dbReference type="GeneID" id="33359185"/>
<organism evidence="2">
    <name type="scientific">Ophidocladus simpliciusculus</name>
    <dbReference type="NCBI Taxonomy" id="1261574"/>
    <lineage>
        <taxon>Eukaryota</taxon>
        <taxon>Rhodophyta</taxon>
        <taxon>Florideophyceae</taxon>
        <taxon>Rhodymeniophycidae</taxon>
        <taxon>Ceramiales</taxon>
        <taxon>Rhodomelaceae</taxon>
        <taxon>Herposiphonieae</taxon>
        <taxon>Ophidocladus</taxon>
    </lineage>
</organism>
<keyword evidence="1" id="KW-0812">Transmembrane</keyword>
<evidence type="ECO:0000256" key="1">
    <source>
        <dbReference type="SAM" id="Phobius"/>
    </source>
</evidence>
<sequence length="34" mass="4153">MESIINTYVFIIYSLYFYINLINLLYNLVNKLSF</sequence>
<reference evidence="2" key="1">
    <citation type="journal article" date="2017" name="J. Phycol.">
        <title>Analysis of chloroplast genomes and a supermatrix inform reclassification of the Rhodomelaceae (Rhodophyta).</title>
        <authorList>
            <person name="Diaz-Tapia P."/>
            <person name="Maggs C.A."/>
            <person name="West J.A."/>
            <person name="Verbruggen H."/>
        </authorList>
    </citation>
    <scope>NUCLEOTIDE SEQUENCE</scope>
    <source>
        <strain evidence="2">PD949</strain>
    </source>
</reference>
<accession>A0A1Z1MJ46</accession>
<dbReference type="RefSeq" id="YP_009396911.1">
    <property type="nucleotide sequence ID" value="NC_035284.1"/>
</dbReference>
<proteinExistence type="predicted"/>
<evidence type="ECO:0000313" key="2">
    <source>
        <dbReference type="EMBL" id="ARW66097.1"/>
    </source>
</evidence>
<dbReference type="EMBL" id="MF101440">
    <property type="protein sequence ID" value="ARW66097.1"/>
    <property type="molecule type" value="Genomic_DNA"/>
</dbReference>